<dbReference type="RefSeq" id="WP_094661087.1">
    <property type="nucleotide sequence ID" value="NZ_MWWR01000010.1"/>
</dbReference>
<gene>
    <name evidence="1" type="ORF">PSRA_1275</name>
</gene>
<protein>
    <submittedName>
        <fullName evidence="1">Uncharacterized protein</fullName>
    </submittedName>
</protein>
<accession>A0A261EWL0</accession>
<dbReference type="Proteomes" id="UP000216725">
    <property type="component" value="Unassembled WGS sequence"/>
</dbReference>
<dbReference type="EMBL" id="MWWR01000010">
    <property type="protein sequence ID" value="OZG51233.1"/>
    <property type="molecule type" value="Genomic_DNA"/>
</dbReference>
<keyword evidence="2" id="KW-1185">Reference proteome</keyword>
<comment type="caution">
    <text evidence="1">The sequence shown here is derived from an EMBL/GenBank/DDBJ whole genome shotgun (WGS) entry which is preliminary data.</text>
</comment>
<proteinExistence type="predicted"/>
<sequence length="79" mass="8441">MTNKNNFERAPRMDRQSLANRALADMIALAERDATPLSTLARQAASDTERAAITAEAEARAAEALEDIAASLSRLAGRA</sequence>
<name>A0A261EWL0_9BIFI</name>
<dbReference type="AlphaFoldDB" id="A0A261EWL0"/>
<evidence type="ECO:0000313" key="1">
    <source>
        <dbReference type="EMBL" id="OZG51233.1"/>
    </source>
</evidence>
<organism evidence="1 2">
    <name type="scientific">Pseudoscardovia radai</name>
    <dbReference type="NCBI Taxonomy" id="987066"/>
    <lineage>
        <taxon>Bacteria</taxon>
        <taxon>Bacillati</taxon>
        <taxon>Actinomycetota</taxon>
        <taxon>Actinomycetes</taxon>
        <taxon>Bifidobacteriales</taxon>
        <taxon>Bifidobacteriaceae</taxon>
        <taxon>Pseudoscardovia</taxon>
    </lineage>
</organism>
<evidence type="ECO:0000313" key="2">
    <source>
        <dbReference type="Proteomes" id="UP000216725"/>
    </source>
</evidence>
<reference evidence="1 2" key="1">
    <citation type="journal article" date="2017" name="BMC Genomics">
        <title>Comparative genomic and phylogenomic analyses of the Bifidobacteriaceae family.</title>
        <authorList>
            <person name="Lugli G.A."/>
            <person name="Milani C."/>
            <person name="Turroni F."/>
            <person name="Duranti S."/>
            <person name="Mancabelli L."/>
            <person name="Mangifesta M."/>
            <person name="Ferrario C."/>
            <person name="Modesto M."/>
            <person name="Mattarelli P."/>
            <person name="Jiri K."/>
            <person name="van Sinderen D."/>
            <person name="Ventura M."/>
        </authorList>
    </citation>
    <scope>NUCLEOTIDE SEQUENCE [LARGE SCALE GENOMIC DNA]</scope>
    <source>
        <strain evidence="1 2">DSM 24742</strain>
    </source>
</reference>